<name>A0AAD8WKS8_LOLMU</name>
<keyword evidence="4" id="KW-1185">Reference proteome</keyword>
<dbReference type="AlphaFoldDB" id="A0AAD8WKS8"/>
<comment type="caution">
    <text evidence="3">The sequence shown here is derived from an EMBL/GenBank/DDBJ whole genome shotgun (WGS) entry which is preliminary data.</text>
</comment>
<evidence type="ECO:0000313" key="3">
    <source>
        <dbReference type="EMBL" id="KAK1663520.1"/>
    </source>
</evidence>
<dbReference type="InterPro" id="IPR022059">
    <property type="entry name" value="DUF3615"/>
</dbReference>
<dbReference type="Proteomes" id="UP001231189">
    <property type="component" value="Unassembled WGS sequence"/>
</dbReference>
<protein>
    <submittedName>
        <fullName evidence="3">Uncharacterized protein</fullName>
    </submittedName>
</protein>
<evidence type="ECO:0000259" key="1">
    <source>
        <dbReference type="Pfam" id="PF12274"/>
    </source>
</evidence>
<feature type="domain" description="PIR2-like helical" evidence="2">
    <location>
        <begin position="37"/>
        <end position="175"/>
    </location>
</feature>
<proteinExistence type="predicted"/>
<dbReference type="InterPro" id="IPR046527">
    <property type="entry name" value="PIR2-like_helical"/>
</dbReference>
<gene>
    <name evidence="3" type="ORF">QYE76_051679</name>
</gene>
<dbReference type="Pfam" id="PF20235">
    <property type="entry name" value="PIR2-like_helical"/>
    <property type="match status" value="2"/>
</dbReference>
<reference evidence="3" key="1">
    <citation type="submission" date="2023-07" db="EMBL/GenBank/DDBJ databases">
        <title>A chromosome-level genome assembly of Lolium multiflorum.</title>
        <authorList>
            <person name="Chen Y."/>
            <person name="Copetti D."/>
            <person name="Kolliker R."/>
            <person name="Studer B."/>
        </authorList>
    </citation>
    <scope>NUCLEOTIDE SEQUENCE</scope>
    <source>
        <strain evidence="3">02402/16</strain>
        <tissue evidence="3">Leaf</tissue>
    </source>
</reference>
<dbReference type="EMBL" id="JAUUTY010000003">
    <property type="protein sequence ID" value="KAK1663520.1"/>
    <property type="molecule type" value="Genomic_DNA"/>
</dbReference>
<dbReference type="Pfam" id="PF12274">
    <property type="entry name" value="DUF3615"/>
    <property type="match status" value="1"/>
</dbReference>
<feature type="domain" description="DUF3615" evidence="1">
    <location>
        <begin position="513"/>
        <end position="627"/>
    </location>
</feature>
<dbReference type="PANTHER" id="PTHR33120">
    <property type="entry name" value="EXPRESSED PROTEIN-RELATED"/>
    <property type="match status" value="1"/>
</dbReference>
<accession>A0AAD8WKS8</accession>
<sequence length="704" mass="78251">MAGKRCRSGGATFPTPLTKVYDGPNCTARHRALLLDLIHGFYEAALVRLPLEEMPELAPRLLEAGLCFGFMDPVSNIVVNTVSYRQASAGGEKKRRNRSAKVWRKMALSRIVTDISNVSSSDPDPALLPTMSVAVRSLQSLVSFLVCSFRYLFTATALEYLLLAKADLLTAVQLIQQDRNSDAFSVTSPVVKVALSCATLAGCHPKPDILVNGWQTIYHHLDLVSSAVAAQGIIPCTKIREMYTLLKNLPQEPTNQLDPLRLAADRIDREVAAKKPRVIGPRIIRSILLDRIHGFYIDALARLPTDGLQRSHHRSLLKAGHCYGPMEDPISNIILNTIWYDTVFPVEEEFKADAILSSSLIRMACRSLYGLVAFINTHFDNLSDLDVLWYLLLANANLGRAVTILQQDGHTLIGDRRKAYKAAAKAGWHPIPDAQVEFAVSTVLPKEHSLLLQADGTLSSGDVELISQFLSVQPSASVGSLKPVPALSKRAFRMLSGMKGELEDEESSIRRKVKATLKKYALLRAEPEYELHAICGVNMNVVHTGSFKMHYGWLRKCPVLYQYCHVNFLARRKGSRSAVEVPTLFFMECTVDEDGNDELACWPVVTLSTDAGRCVYCEMYGAKIVHPASENYHGRDADFKKMVLGEHPTWWTSDDIVMDGIRANDSVGILQEDCIYFDHLRDAKYAKHLNREAKDGGGRPRLCC</sequence>
<organism evidence="3 4">
    <name type="scientific">Lolium multiflorum</name>
    <name type="common">Italian ryegrass</name>
    <name type="synonym">Lolium perenne subsp. multiflorum</name>
    <dbReference type="NCBI Taxonomy" id="4521"/>
    <lineage>
        <taxon>Eukaryota</taxon>
        <taxon>Viridiplantae</taxon>
        <taxon>Streptophyta</taxon>
        <taxon>Embryophyta</taxon>
        <taxon>Tracheophyta</taxon>
        <taxon>Spermatophyta</taxon>
        <taxon>Magnoliopsida</taxon>
        <taxon>Liliopsida</taxon>
        <taxon>Poales</taxon>
        <taxon>Poaceae</taxon>
        <taxon>BOP clade</taxon>
        <taxon>Pooideae</taxon>
        <taxon>Poodae</taxon>
        <taxon>Poeae</taxon>
        <taxon>Poeae Chloroplast Group 2 (Poeae type)</taxon>
        <taxon>Loliodinae</taxon>
        <taxon>Loliinae</taxon>
        <taxon>Lolium</taxon>
    </lineage>
</organism>
<feature type="domain" description="PIR2-like helical" evidence="2">
    <location>
        <begin position="290"/>
        <end position="403"/>
    </location>
</feature>
<evidence type="ECO:0000259" key="2">
    <source>
        <dbReference type="Pfam" id="PF20235"/>
    </source>
</evidence>
<evidence type="ECO:0000313" key="4">
    <source>
        <dbReference type="Proteomes" id="UP001231189"/>
    </source>
</evidence>